<evidence type="ECO:0000313" key="2">
    <source>
        <dbReference type="EMBL" id="KAJ8995884.1"/>
    </source>
</evidence>
<reference evidence="2" key="1">
    <citation type="submission" date="2023-01" db="EMBL/GenBank/DDBJ databases">
        <title>Exophiala dermititidis isolated from Cystic Fibrosis Patient.</title>
        <authorList>
            <person name="Kurbessoian T."/>
            <person name="Crocker A."/>
            <person name="Murante D."/>
            <person name="Hogan D.A."/>
            <person name="Stajich J.E."/>
        </authorList>
    </citation>
    <scope>NUCLEOTIDE SEQUENCE</scope>
    <source>
        <strain evidence="2">Ex8</strain>
    </source>
</reference>
<name>A0AAN6F3W0_EXODE</name>
<protein>
    <submittedName>
        <fullName evidence="2">Uncharacterized protein</fullName>
    </submittedName>
</protein>
<sequence length="172" mass="20382">MTQKCMKASPTMQFSNDPSDGMIMQNEWRRDRMQQAVDEIESYAHGSWDCNSQTFAFTSYVLTLLLKRHEAEKSCFIKTCFAWCLEHQAISTEADGEEVVTNRIVGREGNGNIQHRVEQETLRKCRHRRQNPDDDDRCDVVVSDYLEEEWEQEEFDTRFCERMAKRFSFEQD</sequence>
<organism evidence="2 3">
    <name type="scientific">Exophiala dermatitidis</name>
    <name type="common">Black yeast-like fungus</name>
    <name type="synonym">Wangiella dermatitidis</name>
    <dbReference type="NCBI Taxonomy" id="5970"/>
    <lineage>
        <taxon>Eukaryota</taxon>
        <taxon>Fungi</taxon>
        <taxon>Dikarya</taxon>
        <taxon>Ascomycota</taxon>
        <taxon>Pezizomycotina</taxon>
        <taxon>Eurotiomycetes</taxon>
        <taxon>Chaetothyriomycetidae</taxon>
        <taxon>Chaetothyriales</taxon>
        <taxon>Herpotrichiellaceae</taxon>
        <taxon>Exophiala</taxon>
    </lineage>
</organism>
<feature type="region of interest" description="Disordered" evidence="1">
    <location>
        <begin position="1"/>
        <end position="20"/>
    </location>
</feature>
<gene>
    <name evidence="2" type="ORF">HRR80_000634</name>
</gene>
<evidence type="ECO:0000313" key="3">
    <source>
        <dbReference type="Proteomes" id="UP001161757"/>
    </source>
</evidence>
<accession>A0AAN6F3W0</accession>
<dbReference type="Proteomes" id="UP001161757">
    <property type="component" value="Unassembled WGS sequence"/>
</dbReference>
<dbReference type="EMBL" id="JAJGCB010000001">
    <property type="protein sequence ID" value="KAJ8995884.1"/>
    <property type="molecule type" value="Genomic_DNA"/>
</dbReference>
<dbReference type="AlphaFoldDB" id="A0AAN6F3W0"/>
<evidence type="ECO:0000256" key="1">
    <source>
        <dbReference type="SAM" id="MobiDB-lite"/>
    </source>
</evidence>
<proteinExistence type="predicted"/>
<comment type="caution">
    <text evidence="2">The sequence shown here is derived from an EMBL/GenBank/DDBJ whole genome shotgun (WGS) entry which is preliminary data.</text>
</comment>